<dbReference type="PANTHER" id="PTHR24221">
    <property type="entry name" value="ATP-BINDING CASSETTE SUB-FAMILY B"/>
    <property type="match status" value="1"/>
</dbReference>
<dbReference type="SUPFAM" id="SSF52540">
    <property type="entry name" value="P-loop containing nucleoside triphosphate hydrolases"/>
    <property type="match status" value="1"/>
</dbReference>
<name>A0A9D2NKL7_9FIRM</name>
<dbReference type="InterPro" id="IPR011527">
    <property type="entry name" value="ABC1_TM_dom"/>
</dbReference>
<dbReference type="InterPro" id="IPR036640">
    <property type="entry name" value="ABC1_TM_sf"/>
</dbReference>
<dbReference type="InterPro" id="IPR017871">
    <property type="entry name" value="ABC_transporter-like_CS"/>
</dbReference>
<evidence type="ECO:0000256" key="6">
    <source>
        <dbReference type="ARBA" id="ARBA00023136"/>
    </source>
</evidence>
<dbReference type="Gene3D" id="1.20.1560.10">
    <property type="entry name" value="ABC transporter type 1, transmembrane domain"/>
    <property type="match status" value="1"/>
</dbReference>
<dbReference type="Gene3D" id="3.40.50.300">
    <property type="entry name" value="P-loop containing nucleotide triphosphate hydrolases"/>
    <property type="match status" value="1"/>
</dbReference>
<protein>
    <submittedName>
        <fullName evidence="10">ABC transporter ATP-binding protein/permease</fullName>
    </submittedName>
</protein>
<reference evidence="10" key="2">
    <citation type="submission" date="2021-04" db="EMBL/GenBank/DDBJ databases">
        <authorList>
            <person name="Gilroy R."/>
        </authorList>
    </citation>
    <scope>NUCLEOTIDE SEQUENCE</scope>
    <source>
        <strain evidence="10">USAMLcec2-132</strain>
    </source>
</reference>
<evidence type="ECO:0000256" key="3">
    <source>
        <dbReference type="ARBA" id="ARBA00022741"/>
    </source>
</evidence>
<keyword evidence="4 10" id="KW-0067">ATP-binding</keyword>
<evidence type="ECO:0000259" key="8">
    <source>
        <dbReference type="PROSITE" id="PS50893"/>
    </source>
</evidence>
<proteinExistence type="predicted"/>
<dbReference type="GO" id="GO:0016887">
    <property type="term" value="F:ATP hydrolysis activity"/>
    <property type="evidence" value="ECO:0007669"/>
    <property type="project" value="InterPro"/>
</dbReference>
<evidence type="ECO:0000313" key="10">
    <source>
        <dbReference type="EMBL" id="HJC25660.1"/>
    </source>
</evidence>
<dbReference type="Proteomes" id="UP000823891">
    <property type="component" value="Unassembled WGS sequence"/>
</dbReference>
<dbReference type="InterPro" id="IPR003593">
    <property type="entry name" value="AAA+_ATPase"/>
</dbReference>
<dbReference type="PROSITE" id="PS50893">
    <property type="entry name" value="ABC_TRANSPORTER_2"/>
    <property type="match status" value="1"/>
</dbReference>
<evidence type="ECO:0000256" key="7">
    <source>
        <dbReference type="SAM" id="Phobius"/>
    </source>
</evidence>
<gene>
    <name evidence="10" type="ORF">H9761_18525</name>
</gene>
<dbReference type="PANTHER" id="PTHR24221:SF654">
    <property type="entry name" value="ATP-BINDING CASSETTE SUB-FAMILY B MEMBER 6"/>
    <property type="match status" value="1"/>
</dbReference>
<comment type="subcellular location">
    <subcellularLocation>
        <location evidence="1">Cell membrane</location>
        <topology evidence="1">Multi-pass membrane protein</topology>
    </subcellularLocation>
</comment>
<dbReference type="SMART" id="SM00382">
    <property type="entry name" value="AAA"/>
    <property type="match status" value="1"/>
</dbReference>
<keyword evidence="3" id="KW-0547">Nucleotide-binding</keyword>
<feature type="transmembrane region" description="Helical" evidence="7">
    <location>
        <begin position="269"/>
        <end position="288"/>
    </location>
</feature>
<dbReference type="PROSITE" id="PS00211">
    <property type="entry name" value="ABC_TRANSPORTER_1"/>
    <property type="match status" value="1"/>
</dbReference>
<dbReference type="PROSITE" id="PS50929">
    <property type="entry name" value="ABC_TM1F"/>
    <property type="match status" value="1"/>
</dbReference>
<dbReference type="InterPro" id="IPR039421">
    <property type="entry name" value="Type_1_exporter"/>
</dbReference>
<feature type="transmembrane region" description="Helical" evidence="7">
    <location>
        <begin position="20"/>
        <end position="45"/>
    </location>
</feature>
<evidence type="ECO:0000259" key="9">
    <source>
        <dbReference type="PROSITE" id="PS50929"/>
    </source>
</evidence>
<organism evidence="10 11">
    <name type="scientific">Candidatus Eisenbergiella merdavium</name>
    <dbReference type="NCBI Taxonomy" id="2838551"/>
    <lineage>
        <taxon>Bacteria</taxon>
        <taxon>Bacillati</taxon>
        <taxon>Bacillota</taxon>
        <taxon>Clostridia</taxon>
        <taxon>Lachnospirales</taxon>
        <taxon>Lachnospiraceae</taxon>
        <taxon>Eisenbergiella</taxon>
    </lineage>
</organism>
<evidence type="ECO:0000256" key="5">
    <source>
        <dbReference type="ARBA" id="ARBA00022989"/>
    </source>
</evidence>
<evidence type="ECO:0000256" key="4">
    <source>
        <dbReference type="ARBA" id="ARBA00022840"/>
    </source>
</evidence>
<evidence type="ECO:0000256" key="2">
    <source>
        <dbReference type="ARBA" id="ARBA00022692"/>
    </source>
</evidence>
<feature type="transmembrane region" description="Helical" evidence="7">
    <location>
        <begin position="158"/>
        <end position="178"/>
    </location>
</feature>
<dbReference type="InterPro" id="IPR027417">
    <property type="entry name" value="P-loop_NTPase"/>
</dbReference>
<feature type="domain" description="ABC transporter" evidence="8">
    <location>
        <begin position="366"/>
        <end position="587"/>
    </location>
</feature>
<evidence type="ECO:0000256" key="1">
    <source>
        <dbReference type="ARBA" id="ARBA00004651"/>
    </source>
</evidence>
<accession>A0A9D2NKL7</accession>
<dbReference type="GO" id="GO:0005886">
    <property type="term" value="C:plasma membrane"/>
    <property type="evidence" value="ECO:0007669"/>
    <property type="project" value="UniProtKB-SubCell"/>
</dbReference>
<sequence length="588" mass="65993">MLENIRKLNHILSGSQKKAVMGLGVMILISGVLETIGISAILPLVQAVIDKEGMLENETVRQVLGWFGFVLTEENFNQFILILLGLIVGIIVVKNLFLLIVTWIQARFVNNNQFRTVSYMLEEYLNRPYEFYLNADIPTVFRLVDSDVPKVFTILMEYIQLASEAVVALFICVFLLVVDPFMTLVIGGILGGMTLLILRVMKPTLNAMGLKSQRVQSRMGKWRLQSIYGIKDVKILHREAFFARNFRKYSQIAGEVTSKYAVLNNIPRLLLETVSMSAILGYLAVFIVSGGDMKEMITQIAAFGYAATRLIPSVNRINGHITNIVFFQPSLDYVYENVDFGDYTKYGEYQSKEDPDAAPVVVEGEICLKNIDYTYPNSDRPVLKDAMMRIPIGKSVGVMGPSGAGKTTAIDILMGLLRVQKGTITCGGKDVFDNYPSWLSHIGYIPQSIFLTDDPLRENIAFGVEPDQIDDERVWAVLEEAQMKEFVEQMPEKLNTSVGDRGVRLSGGQRQRIGIARALYHNPEILVFDEATSALDTETETAIMEAIESFHGRKTMIIIAHRLRTIENCDIIYNVDQCKITMTKGTLE</sequence>
<dbReference type="GO" id="GO:0140359">
    <property type="term" value="F:ABC-type transporter activity"/>
    <property type="evidence" value="ECO:0007669"/>
    <property type="project" value="InterPro"/>
</dbReference>
<dbReference type="GO" id="GO:0005524">
    <property type="term" value="F:ATP binding"/>
    <property type="evidence" value="ECO:0007669"/>
    <property type="project" value="UniProtKB-KW"/>
</dbReference>
<dbReference type="EMBL" id="DWWS01000069">
    <property type="protein sequence ID" value="HJC25660.1"/>
    <property type="molecule type" value="Genomic_DNA"/>
</dbReference>
<feature type="transmembrane region" description="Helical" evidence="7">
    <location>
        <begin position="79"/>
        <end position="104"/>
    </location>
</feature>
<dbReference type="AlphaFoldDB" id="A0A9D2NKL7"/>
<dbReference type="Pfam" id="PF00664">
    <property type="entry name" value="ABC_membrane"/>
    <property type="match status" value="1"/>
</dbReference>
<keyword evidence="2 7" id="KW-0812">Transmembrane</keyword>
<feature type="transmembrane region" description="Helical" evidence="7">
    <location>
        <begin position="184"/>
        <end position="201"/>
    </location>
</feature>
<feature type="domain" description="ABC transmembrane type-1" evidence="9">
    <location>
        <begin position="25"/>
        <end position="324"/>
    </location>
</feature>
<dbReference type="InterPro" id="IPR003439">
    <property type="entry name" value="ABC_transporter-like_ATP-bd"/>
</dbReference>
<keyword evidence="5 7" id="KW-1133">Transmembrane helix</keyword>
<dbReference type="Pfam" id="PF00005">
    <property type="entry name" value="ABC_tran"/>
    <property type="match status" value="1"/>
</dbReference>
<dbReference type="GO" id="GO:0034040">
    <property type="term" value="F:ATPase-coupled lipid transmembrane transporter activity"/>
    <property type="evidence" value="ECO:0007669"/>
    <property type="project" value="TreeGrafter"/>
</dbReference>
<evidence type="ECO:0000313" key="11">
    <source>
        <dbReference type="Proteomes" id="UP000823891"/>
    </source>
</evidence>
<comment type="caution">
    <text evidence="10">The sequence shown here is derived from an EMBL/GenBank/DDBJ whole genome shotgun (WGS) entry which is preliminary data.</text>
</comment>
<keyword evidence="6 7" id="KW-0472">Membrane</keyword>
<dbReference type="SUPFAM" id="SSF90123">
    <property type="entry name" value="ABC transporter transmembrane region"/>
    <property type="match status" value="1"/>
</dbReference>
<reference evidence="10" key="1">
    <citation type="journal article" date="2021" name="PeerJ">
        <title>Extensive microbial diversity within the chicken gut microbiome revealed by metagenomics and culture.</title>
        <authorList>
            <person name="Gilroy R."/>
            <person name="Ravi A."/>
            <person name="Getino M."/>
            <person name="Pursley I."/>
            <person name="Horton D.L."/>
            <person name="Alikhan N.F."/>
            <person name="Baker D."/>
            <person name="Gharbi K."/>
            <person name="Hall N."/>
            <person name="Watson M."/>
            <person name="Adriaenssens E.M."/>
            <person name="Foster-Nyarko E."/>
            <person name="Jarju S."/>
            <person name="Secka A."/>
            <person name="Antonio M."/>
            <person name="Oren A."/>
            <person name="Chaudhuri R.R."/>
            <person name="La Ragione R."/>
            <person name="Hildebrand F."/>
            <person name="Pallen M.J."/>
        </authorList>
    </citation>
    <scope>NUCLEOTIDE SEQUENCE</scope>
    <source>
        <strain evidence="10">USAMLcec2-132</strain>
    </source>
</reference>